<name>A0ABQ5CZZ0_9ASTR</name>
<keyword evidence="2" id="KW-1185">Reference proteome</keyword>
<evidence type="ECO:0000313" key="1">
    <source>
        <dbReference type="EMBL" id="GJT32172.1"/>
    </source>
</evidence>
<dbReference type="Proteomes" id="UP001151760">
    <property type="component" value="Unassembled WGS sequence"/>
</dbReference>
<protein>
    <submittedName>
        <fullName evidence="1">Uncharacterized protein</fullName>
    </submittedName>
</protein>
<sequence length="262" mass="29681">MDLFKIIRREWKVFKKPRIQGKGVAMDSNNKRAEQWTARCARALCGTLRVCALFSLAVDEPEELGEAKKILGMEIVRDRSRKILRVSQSGIACPVRDCDVERMSKVSYANAVGSLMYLMVDHWLRIFSTGMCCKLEGNTTTRGGSFNYRGRVYGPYGGCEGSYLAKGNFFEELGVGLKLWAVNCVNQGAIHLSGIVFHERDLSHINVRYSLHQRGLGRQQVVKVREKVGDRDTPPSLPRPRDACRSRRSWTEVKPYNTAWSC</sequence>
<accession>A0ABQ5CZZ0</accession>
<evidence type="ECO:0000313" key="2">
    <source>
        <dbReference type="Proteomes" id="UP001151760"/>
    </source>
</evidence>
<proteinExistence type="predicted"/>
<organism evidence="1 2">
    <name type="scientific">Tanacetum coccineum</name>
    <dbReference type="NCBI Taxonomy" id="301880"/>
    <lineage>
        <taxon>Eukaryota</taxon>
        <taxon>Viridiplantae</taxon>
        <taxon>Streptophyta</taxon>
        <taxon>Embryophyta</taxon>
        <taxon>Tracheophyta</taxon>
        <taxon>Spermatophyta</taxon>
        <taxon>Magnoliopsida</taxon>
        <taxon>eudicotyledons</taxon>
        <taxon>Gunneridae</taxon>
        <taxon>Pentapetalae</taxon>
        <taxon>asterids</taxon>
        <taxon>campanulids</taxon>
        <taxon>Asterales</taxon>
        <taxon>Asteraceae</taxon>
        <taxon>Asteroideae</taxon>
        <taxon>Anthemideae</taxon>
        <taxon>Anthemidinae</taxon>
        <taxon>Tanacetum</taxon>
    </lineage>
</organism>
<gene>
    <name evidence="1" type="ORF">Tco_0922591</name>
</gene>
<comment type="caution">
    <text evidence="1">The sequence shown here is derived from an EMBL/GenBank/DDBJ whole genome shotgun (WGS) entry which is preliminary data.</text>
</comment>
<reference evidence="1" key="2">
    <citation type="submission" date="2022-01" db="EMBL/GenBank/DDBJ databases">
        <authorList>
            <person name="Yamashiro T."/>
            <person name="Shiraishi A."/>
            <person name="Satake H."/>
            <person name="Nakayama K."/>
        </authorList>
    </citation>
    <scope>NUCLEOTIDE SEQUENCE</scope>
</reference>
<dbReference type="EMBL" id="BQNB010014769">
    <property type="protein sequence ID" value="GJT32172.1"/>
    <property type="molecule type" value="Genomic_DNA"/>
</dbReference>
<reference evidence="1" key="1">
    <citation type="journal article" date="2022" name="Int. J. Mol. Sci.">
        <title>Draft Genome of Tanacetum Coccineum: Genomic Comparison of Closely Related Tanacetum-Family Plants.</title>
        <authorList>
            <person name="Yamashiro T."/>
            <person name="Shiraishi A."/>
            <person name="Nakayama K."/>
            <person name="Satake H."/>
        </authorList>
    </citation>
    <scope>NUCLEOTIDE SEQUENCE</scope>
</reference>